<evidence type="ECO:0000313" key="3">
    <source>
        <dbReference type="Proteomes" id="UP000216225"/>
    </source>
</evidence>
<comment type="caution">
    <text evidence="2">The sequence shown here is derived from an EMBL/GenBank/DDBJ whole genome shotgun (WGS) entry which is preliminary data.</text>
</comment>
<dbReference type="InterPro" id="IPR013813">
    <property type="entry name" value="Endoribo_LPSP/chorism_mut-like"/>
</dbReference>
<dbReference type="Pfam" id="PF14588">
    <property type="entry name" value="YjgF_endoribonc"/>
    <property type="match status" value="1"/>
</dbReference>
<sequence>MQLAAAGITLVPLADARAQGAGRVEEKLRELGIELPASGPAPVANYVPTLRHREVVYVAGQIPFKAPGELLFRGRVGAELTLEQGRAAARLVGINMLALLKRELKGDLDRVEWVLRIDGFVSSAGDFTQQPQVMNGISDLMVEVFGDAGHHTRTAVGVNVLPLNAPCEISAEFTVRA</sequence>
<feature type="domain" description="Endoribonuclease L-PSP/chorismate mutase-like" evidence="1">
    <location>
        <begin position="27"/>
        <end position="168"/>
    </location>
</feature>
<evidence type="ECO:0000313" key="2">
    <source>
        <dbReference type="EMBL" id="RKJ98477.1"/>
    </source>
</evidence>
<evidence type="ECO:0000259" key="1">
    <source>
        <dbReference type="Pfam" id="PF14588"/>
    </source>
</evidence>
<dbReference type="SUPFAM" id="SSF55298">
    <property type="entry name" value="YjgF-like"/>
    <property type="match status" value="1"/>
</dbReference>
<organism evidence="2 3">
    <name type="scientific">Alicycliphilus denitrificans</name>
    <dbReference type="NCBI Taxonomy" id="179636"/>
    <lineage>
        <taxon>Bacteria</taxon>
        <taxon>Pseudomonadati</taxon>
        <taxon>Pseudomonadota</taxon>
        <taxon>Betaproteobacteria</taxon>
        <taxon>Burkholderiales</taxon>
        <taxon>Comamonadaceae</taxon>
        <taxon>Alicycliphilus</taxon>
    </lineage>
</organism>
<dbReference type="PANTHER" id="PTHR43760">
    <property type="entry name" value="ENDORIBONUCLEASE-RELATED"/>
    <property type="match status" value="1"/>
</dbReference>
<proteinExistence type="predicted"/>
<dbReference type="InterPro" id="IPR035959">
    <property type="entry name" value="RutC-like_sf"/>
</dbReference>
<dbReference type="Proteomes" id="UP000216225">
    <property type="component" value="Unassembled WGS sequence"/>
</dbReference>
<dbReference type="PANTHER" id="PTHR43760:SF1">
    <property type="entry name" value="ENDORIBONUCLEASE L-PSP_CHORISMATE MUTASE-LIKE DOMAIN-CONTAINING PROTEIN"/>
    <property type="match status" value="1"/>
</dbReference>
<accession>A0A3R7IU94</accession>
<reference evidence="2 3" key="1">
    <citation type="submission" date="2018-09" db="EMBL/GenBank/DDBJ databases">
        <title>Genome comparison of Alicycliphilus sp. BQ1, a polyurethanolytic bacterium, with its closest phylogenetic relatives Alicycliphilus denitrificans BC and K601, unable to attack polyurethane.</title>
        <authorList>
            <person name="Loza-Tavera H."/>
            <person name="Lozano L."/>
            <person name="Cevallos M."/>
            <person name="Maya-Lucas O."/>
            <person name="Garcia-Mena J."/>
            <person name="Hernandez J."/>
        </authorList>
    </citation>
    <scope>NUCLEOTIDE SEQUENCE [LARGE SCALE GENOMIC DNA]</scope>
    <source>
        <strain evidence="2 3">BQ1</strain>
    </source>
</reference>
<protein>
    <submittedName>
        <fullName evidence="2">RidA family protein</fullName>
    </submittedName>
</protein>
<dbReference type="AlphaFoldDB" id="A0A3R7IU94"/>
<name>A0A3R7IU94_9BURK</name>
<dbReference type="EMBL" id="NKDB02000001">
    <property type="protein sequence ID" value="RKJ98477.1"/>
    <property type="molecule type" value="Genomic_DNA"/>
</dbReference>
<dbReference type="Gene3D" id="3.30.1330.40">
    <property type="entry name" value="RutC-like"/>
    <property type="match status" value="1"/>
</dbReference>
<dbReference type="CDD" id="cd02199">
    <property type="entry name" value="YjgF_YER057c_UK114_like_1"/>
    <property type="match status" value="1"/>
</dbReference>
<gene>
    <name evidence="2" type="ORF">CE154_001530</name>
</gene>